<gene>
    <name evidence="2" type="ORF">JM93_01763</name>
</gene>
<feature type="region of interest" description="Disordered" evidence="1">
    <location>
        <begin position="1"/>
        <end position="65"/>
    </location>
</feature>
<dbReference type="OrthoDB" id="8100830at2"/>
<dbReference type="Proteomes" id="UP000320593">
    <property type="component" value="Unassembled WGS sequence"/>
</dbReference>
<dbReference type="InterPro" id="IPR021735">
    <property type="entry name" value="DUF3306"/>
</dbReference>
<dbReference type="RefSeq" id="WP_145342282.1">
    <property type="nucleotide sequence ID" value="NZ_SMLY01000052.1"/>
</dbReference>
<sequence>MSDPEEGFLQRWSRRKRGEGADQPSDPVAQTDADFASEERTENPDQTATASSTVDEEAEANRKAAEAVDLDSLTADSDFTVFMKRGVPAALKTAALRKLWRSDPVFAVLDGLNDYDENFRTAQLFPEGVRSAWKVGEGYREKAEQMAAEKAAMTDDPQPGQPDEEVPSAEGRPALSEDAVPLEAAGSDEQSRPDGHVEDPVNAQNGLGQDGEAELERGPNAADQRVSIRRRMRFSVD</sequence>
<feature type="region of interest" description="Disordered" evidence="1">
    <location>
        <begin position="142"/>
        <end position="237"/>
    </location>
</feature>
<comment type="caution">
    <text evidence="2">The sequence shown here is derived from an EMBL/GenBank/DDBJ whole genome shotgun (WGS) entry which is preliminary data.</text>
</comment>
<dbReference type="AlphaFoldDB" id="A0A562T9R5"/>
<name>A0A562T9R5_9HYPH</name>
<accession>A0A562T9R5</accession>
<evidence type="ECO:0000256" key="1">
    <source>
        <dbReference type="SAM" id="MobiDB-lite"/>
    </source>
</evidence>
<organism evidence="2 3">
    <name type="scientific">Roseibium hamelinense</name>
    <dbReference type="NCBI Taxonomy" id="150831"/>
    <lineage>
        <taxon>Bacteria</taxon>
        <taxon>Pseudomonadati</taxon>
        <taxon>Pseudomonadota</taxon>
        <taxon>Alphaproteobacteria</taxon>
        <taxon>Hyphomicrobiales</taxon>
        <taxon>Stappiaceae</taxon>
        <taxon>Roseibium</taxon>
    </lineage>
</organism>
<dbReference type="EMBL" id="VLLF01000003">
    <property type="protein sequence ID" value="TWI89560.1"/>
    <property type="molecule type" value="Genomic_DNA"/>
</dbReference>
<proteinExistence type="predicted"/>
<feature type="compositionally biased region" description="Basic residues" evidence="1">
    <location>
        <begin position="227"/>
        <end position="237"/>
    </location>
</feature>
<evidence type="ECO:0000313" key="3">
    <source>
        <dbReference type="Proteomes" id="UP000320593"/>
    </source>
</evidence>
<protein>
    <submittedName>
        <fullName evidence="2">Uncharacterized protein DUF3306</fullName>
    </submittedName>
</protein>
<feature type="compositionally biased region" description="Polar residues" evidence="1">
    <location>
        <begin position="44"/>
        <end position="53"/>
    </location>
</feature>
<feature type="compositionally biased region" description="Basic and acidic residues" evidence="1">
    <location>
        <begin position="189"/>
        <end position="199"/>
    </location>
</feature>
<dbReference type="Pfam" id="PF11748">
    <property type="entry name" value="DUF3306"/>
    <property type="match status" value="1"/>
</dbReference>
<evidence type="ECO:0000313" key="2">
    <source>
        <dbReference type="EMBL" id="TWI89560.1"/>
    </source>
</evidence>
<reference evidence="2 3" key="1">
    <citation type="submission" date="2019-07" db="EMBL/GenBank/DDBJ databases">
        <title>Genomic Encyclopedia of Archaeal and Bacterial Type Strains, Phase II (KMG-II): from individual species to whole genera.</title>
        <authorList>
            <person name="Goeker M."/>
        </authorList>
    </citation>
    <scope>NUCLEOTIDE SEQUENCE [LARGE SCALE GENOMIC DNA]</scope>
    <source>
        <strain evidence="2 3">ATCC BAA-252</strain>
    </source>
</reference>
<keyword evidence="3" id="KW-1185">Reference proteome</keyword>